<keyword evidence="5 7" id="KW-0143">Chaperone</keyword>
<comment type="domain">
    <text evidence="7">The PPIase activity resides only in the second parvulin domain. The N-terminal region and the C-terminal tail are necessary and sufficient for the chaperone activity of SurA. The PPIase activity is dispensable for SurA to function as a chaperone. The N-terminal region and the C-terminal tail are also required for porin recognition.</text>
</comment>
<dbReference type="GO" id="GO:0030288">
    <property type="term" value="C:outer membrane-bounded periplasmic space"/>
    <property type="evidence" value="ECO:0007669"/>
    <property type="project" value="InterPro"/>
</dbReference>
<comment type="catalytic activity">
    <reaction evidence="7">
        <text>[protein]-peptidylproline (omega=180) = [protein]-peptidylproline (omega=0)</text>
        <dbReference type="Rhea" id="RHEA:16237"/>
        <dbReference type="Rhea" id="RHEA-COMP:10747"/>
        <dbReference type="Rhea" id="RHEA-COMP:10748"/>
        <dbReference type="ChEBI" id="CHEBI:83833"/>
        <dbReference type="ChEBI" id="CHEBI:83834"/>
        <dbReference type="EC" id="5.2.1.8"/>
    </reaction>
</comment>
<dbReference type="GO" id="GO:0006457">
    <property type="term" value="P:protein folding"/>
    <property type="evidence" value="ECO:0007669"/>
    <property type="project" value="UniProtKB-UniRule"/>
</dbReference>
<dbReference type="SUPFAM" id="SSF109998">
    <property type="entry name" value="Triger factor/SurA peptide-binding domain-like"/>
    <property type="match status" value="1"/>
</dbReference>
<evidence type="ECO:0000256" key="1">
    <source>
        <dbReference type="ARBA" id="ARBA00022729"/>
    </source>
</evidence>
<keyword evidence="3 7" id="KW-0574">Periplasm</keyword>
<dbReference type="NCBIfam" id="NF008038">
    <property type="entry name" value="PRK10770.1"/>
    <property type="match status" value="1"/>
</dbReference>
<dbReference type="PANTHER" id="PTHR47637">
    <property type="entry name" value="CHAPERONE SURA"/>
    <property type="match status" value="1"/>
</dbReference>
<evidence type="ECO:0000256" key="2">
    <source>
        <dbReference type="ARBA" id="ARBA00022737"/>
    </source>
</evidence>
<dbReference type="Gene3D" id="3.10.50.40">
    <property type="match status" value="2"/>
</dbReference>
<dbReference type="Proteomes" id="UP001152447">
    <property type="component" value="Unassembled WGS sequence"/>
</dbReference>
<dbReference type="InterPro" id="IPR046357">
    <property type="entry name" value="PPIase_dom_sf"/>
</dbReference>
<evidence type="ECO:0000256" key="6">
    <source>
        <dbReference type="ARBA" id="ARBA00023235"/>
    </source>
</evidence>
<dbReference type="EC" id="5.2.1.8" evidence="7"/>
<comment type="subcellular location">
    <subcellularLocation>
        <location evidence="7">Periplasm</location>
    </subcellularLocation>
    <text evidence="7">Is capable of associating with the outer membrane.</text>
</comment>
<gene>
    <name evidence="7 9" type="primary">surA</name>
    <name evidence="9" type="ORF">PSEHALCIP103_00611</name>
</gene>
<evidence type="ECO:0000313" key="9">
    <source>
        <dbReference type="EMBL" id="CAH9052383.1"/>
    </source>
</evidence>
<evidence type="ECO:0000313" key="10">
    <source>
        <dbReference type="Proteomes" id="UP001152447"/>
    </source>
</evidence>
<evidence type="ECO:0000259" key="8">
    <source>
        <dbReference type="PROSITE" id="PS50198"/>
    </source>
</evidence>
<dbReference type="Gene3D" id="1.10.4030.10">
    <property type="entry name" value="Porin chaperone SurA, peptide-binding domain"/>
    <property type="match status" value="1"/>
</dbReference>
<dbReference type="Pfam" id="PF00639">
    <property type="entry name" value="Rotamase"/>
    <property type="match status" value="1"/>
</dbReference>
<keyword evidence="6 7" id="KW-0413">Isomerase</keyword>
<evidence type="ECO:0000256" key="4">
    <source>
        <dbReference type="ARBA" id="ARBA00023110"/>
    </source>
</evidence>
<feature type="domain" description="PpiC" evidence="8">
    <location>
        <begin position="173"/>
        <end position="274"/>
    </location>
</feature>
<evidence type="ECO:0000256" key="7">
    <source>
        <dbReference type="HAMAP-Rule" id="MF_01183"/>
    </source>
</evidence>
<dbReference type="GO" id="GO:0042277">
    <property type="term" value="F:peptide binding"/>
    <property type="evidence" value="ECO:0007669"/>
    <property type="project" value="InterPro"/>
</dbReference>
<dbReference type="SUPFAM" id="SSF54534">
    <property type="entry name" value="FKBP-like"/>
    <property type="match status" value="2"/>
</dbReference>
<feature type="chain" id="PRO_5041028345" description="Chaperone SurA" evidence="7">
    <location>
        <begin position="23"/>
        <end position="431"/>
    </location>
</feature>
<proteinExistence type="inferred from homology"/>
<dbReference type="HAMAP" id="MF_01183">
    <property type="entry name" value="Chaperone_SurA"/>
    <property type="match status" value="1"/>
</dbReference>
<comment type="function">
    <text evidence="7">Chaperone involved in the correct folding and assembly of outer membrane proteins. Recognizes specific patterns of aromatic residues and the orientation of their side chains, which are found more frequently in integral outer membrane proteins. May act in both early periplasmic and late outer membrane-associated steps of protein maturation.</text>
</comment>
<dbReference type="GO" id="GO:0043165">
    <property type="term" value="P:Gram-negative-bacterium-type cell outer membrane assembly"/>
    <property type="evidence" value="ECO:0007669"/>
    <property type="project" value="InterPro"/>
</dbReference>
<dbReference type="InterPro" id="IPR015391">
    <property type="entry name" value="SurA_N"/>
</dbReference>
<dbReference type="AlphaFoldDB" id="A0A9W4VNS3"/>
<comment type="caution">
    <text evidence="9">The sequence shown here is derived from an EMBL/GenBank/DDBJ whole genome shotgun (WGS) entry which is preliminary data.</text>
</comment>
<dbReference type="EMBL" id="CAMAPB010000005">
    <property type="protein sequence ID" value="CAH9052383.1"/>
    <property type="molecule type" value="Genomic_DNA"/>
</dbReference>
<dbReference type="PANTHER" id="PTHR47637:SF1">
    <property type="entry name" value="CHAPERONE SURA"/>
    <property type="match status" value="1"/>
</dbReference>
<dbReference type="InterPro" id="IPR050280">
    <property type="entry name" value="OMP_Chaperone_SurA"/>
</dbReference>
<dbReference type="InterPro" id="IPR023034">
    <property type="entry name" value="PPIase_SurA"/>
</dbReference>
<accession>A0A9W4VNS3</accession>
<organism evidence="9 10">
    <name type="scientific">Pseudoalteromonas haloplanktis</name>
    <name type="common">Alteromonas haloplanktis</name>
    <dbReference type="NCBI Taxonomy" id="228"/>
    <lineage>
        <taxon>Bacteria</taxon>
        <taxon>Pseudomonadati</taxon>
        <taxon>Pseudomonadota</taxon>
        <taxon>Gammaproteobacteria</taxon>
        <taxon>Alteromonadales</taxon>
        <taxon>Pseudoalteromonadaceae</taxon>
        <taxon>Pseudoalteromonas</taxon>
    </lineage>
</organism>
<reference evidence="9" key="1">
    <citation type="submission" date="2022-07" db="EMBL/GenBank/DDBJ databases">
        <authorList>
            <person name="Criscuolo A."/>
        </authorList>
    </citation>
    <scope>NUCLEOTIDE SEQUENCE</scope>
    <source>
        <strain evidence="9">CIP103197</strain>
    </source>
</reference>
<evidence type="ECO:0000256" key="5">
    <source>
        <dbReference type="ARBA" id="ARBA00023186"/>
    </source>
</evidence>
<dbReference type="PROSITE" id="PS50198">
    <property type="entry name" value="PPIC_PPIASE_2"/>
    <property type="match status" value="2"/>
</dbReference>
<protein>
    <recommendedName>
        <fullName evidence="7">Chaperone SurA</fullName>
    </recommendedName>
    <alternativeName>
        <fullName evidence="7">Peptidyl-prolyl cis-trans isomerase SurA</fullName>
        <shortName evidence="7">PPIase SurA</shortName>
        <ecNumber evidence="7">5.2.1.8</ecNumber>
    </alternativeName>
    <alternativeName>
        <fullName evidence="7">Rotamase SurA</fullName>
    </alternativeName>
</protein>
<keyword evidence="10" id="KW-1185">Reference proteome</keyword>
<dbReference type="GO" id="GO:0051082">
    <property type="term" value="F:unfolded protein binding"/>
    <property type="evidence" value="ECO:0007669"/>
    <property type="project" value="UniProtKB-UniRule"/>
</dbReference>
<dbReference type="Pfam" id="PF09312">
    <property type="entry name" value="SurA_N"/>
    <property type="match status" value="1"/>
</dbReference>
<dbReference type="GO" id="GO:0050821">
    <property type="term" value="P:protein stabilization"/>
    <property type="evidence" value="ECO:0007669"/>
    <property type="project" value="InterPro"/>
</dbReference>
<keyword evidence="1 7" id="KW-0732">Signal</keyword>
<feature type="signal peptide" evidence="7">
    <location>
        <begin position="1"/>
        <end position="22"/>
    </location>
</feature>
<evidence type="ECO:0000256" key="3">
    <source>
        <dbReference type="ARBA" id="ARBA00022764"/>
    </source>
</evidence>
<name>A0A9W4VNS3_PSEHA</name>
<dbReference type="GO" id="GO:0003755">
    <property type="term" value="F:peptidyl-prolyl cis-trans isomerase activity"/>
    <property type="evidence" value="ECO:0007669"/>
    <property type="project" value="UniProtKB-UniRule"/>
</dbReference>
<keyword evidence="4 7" id="KW-0697">Rotamase</keyword>
<feature type="domain" description="PpiC" evidence="8">
    <location>
        <begin position="283"/>
        <end position="383"/>
    </location>
</feature>
<dbReference type="Pfam" id="PF13616">
    <property type="entry name" value="Rotamase_3"/>
    <property type="match status" value="1"/>
</dbReference>
<sequence precursor="true">MNLKKLLTSAVLTFSLCQSAFAAPVEIDKVIGIVNQGVILKSEVDTIVDRVKKQAEKQNQQLPKDETLRVQAIERLVNQTLMMQMAERMGLEISDSQLDQTLANMAKEQGGTIADLRRTIEASGESFQAYREEIRKEITTQQVTRANVDRRIYVSDQEIDNLLKIMDSQGQNAEEYDIGHILIDIPSGAAADDVSSAKTRADKVIELLQDGQEFKRIAISSSSGSKALEGGQLGWMGINEMPSLFAEAVKGKKKDAIIGPLRSGAGFHIIKVQDVRGRQVVETTEVKSRHILIKPSIILSEEKARTMLAGFVKDLRAGDADFAELAKEHSQDPGSALKGGQYDWTDPTTYVPAFRDTLLSLDKNEISEPFRSQFGWHIVQLLDKRVADKTEQAKRNRAHGMLFNRKFKEESFNWQQEMREQAHVEIFPIDE</sequence>
<dbReference type="InterPro" id="IPR027304">
    <property type="entry name" value="Trigger_fact/SurA_dom_sf"/>
</dbReference>
<dbReference type="RefSeq" id="WP_069439840.1">
    <property type="nucleotide sequence ID" value="NZ_CAMAPB010000005.1"/>
</dbReference>
<keyword evidence="2 7" id="KW-0677">Repeat</keyword>
<dbReference type="InterPro" id="IPR000297">
    <property type="entry name" value="PPIase_PpiC"/>
</dbReference>